<dbReference type="InterPro" id="IPR052894">
    <property type="entry name" value="AsmA-related"/>
</dbReference>
<dbReference type="InterPro" id="IPR007844">
    <property type="entry name" value="AsmA"/>
</dbReference>
<dbReference type="Proteomes" id="UP000885830">
    <property type="component" value="Unassembled WGS sequence"/>
</dbReference>
<feature type="non-terminal residue" evidence="2">
    <location>
        <position position="169"/>
    </location>
</feature>
<dbReference type="EMBL" id="DRMJ01000087">
    <property type="protein sequence ID" value="HHL42337.1"/>
    <property type="molecule type" value="Genomic_DNA"/>
</dbReference>
<dbReference type="GO" id="GO:0090313">
    <property type="term" value="P:regulation of protein targeting to membrane"/>
    <property type="evidence" value="ECO:0007669"/>
    <property type="project" value="TreeGrafter"/>
</dbReference>
<dbReference type="GO" id="GO:0005886">
    <property type="term" value="C:plasma membrane"/>
    <property type="evidence" value="ECO:0007669"/>
    <property type="project" value="TreeGrafter"/>
</dbReference>
<protein>
    <submittedName>
        <fullName evidence="2">AsmA family protein</fullName>
    </submittedName>
</protein>
<sequence>MEKKMRKLFIVLGVLILLLVAAVLILPSLVPSSVYKSRIEEQISTSLGRKVDIAGDVKLSVFPTLKAKAKQVTIANADGFTPSYFAKMDTLEAGVKLLPLLSKKVEITKFNLVNADINLTKAKSGDVNWAFGTPEKPSKPAANSGPFRRDGRYADLDLSLGAFSLKNGS</sequence>
<evidence type="ECO:0000259" key="1">
    <source>
        <dbReference type="Pfam" id="PF05170"/>
    </source>
</evidence>
<feature type="domain" description="AsmA" evidence="1">
    <location>
        <begin position="1"/>
        <end position="168"/>
    </location>
</feature>
<comment type="caution">
    <text evidence="2">The sequence shown here is derived from an EMBL/GenBank/DDBJ whole genome shotgun (WGS) entry which is preliminary data.</text>
</comment>
<proteinExistence type="predicted"/>
<gene>
    <name evidence="2" type="ORF">ENJ42_01860</name>
</gene>
<name>A0A7C5LRS1_9PROT</name>
<evidence type="ECO:0000313" key="2">
    <source>
        <dbReference type="EMBL" id="HHL42337.1"/>
    </source>
</evidence>
<dbReference type="Pfam" id="PF05170">
    <property type="entry name" value="AsmA"/>
    <property type="match status" value="1"/>
</dbReference>
<dbReference type="PANTHER" id="PTHR30441">
    <property type="entry name" value="DUF748 DOMAIN-CONTAINING PROTEIN"/>
    <property type="match status" value="1"/>
</dbReference>
<accession>A0A7C5LRS1</accession>
<dbReference type="PANTHER" id="PTHR30441:SF4">
    <property type="entry name" value="PROTEIN ASMA"/>
    <property type="match status" value="1"/>
</dbReference>
<organism evidence="2">
    <name type="scientific">Hellea balneolensis</name>
    <dbReference type="NCBI Taxonomy" id="287478"/>
    <lineage>
        <taxon>Bacteria</taxon>
        <taxon>Pseudomonadati</taxon>
        <taxon>Pseudomonadota</taxon>
        <taxon>Alphaproteobacteria</taxon>
        <taxon>Maricaulales</taxon>
        <taxon>Robiginitomaculaceae</taxon>
        <taxon>Hellea</taxon>
    </lineage>
</organism>
<reference evidence="2" key="1">
    <citation type="journal article" date="2020" name="mSystems">
        <title>Genome- and Community-Level Interaction Insights into Carbon Utilization and Element Cycling Functions of Hydrothermarchaeota in Hydrothermal Sediment.</title>
        <authorList>
            <person name="Zhou Z."/>
            <person name="Liu Y."/>
            <person name="Xu W."/>
            <person name="Pan J."/>
            <person name="Luo Z.H."/>
            <person name="Li M."/>
        </authorList>
    </citation>
    <scope>NUCLEOTIDE SEQUENCE [LARGE SCALE GENOMIC DNA]</scope>
    <source>
        <strain evidence="2">HyVt-485</strain>
    </source>
</reference>
<dbReference type="AlphaFoldDB" id="A0A7C5LRS1"/>